<reference evidence="3" key="1">
    <citation type="journal article" date="2023" name="Proc. Natl. Acad. Sci. U.S.A.">
        <title>Genomic and structural basis for evolution of tropane alkaloid biosynthesis.</title>
        <authorList>
            <person name="Wanga Y.-J."/>
            <person name="Taina T."/>
            <person name="Yua J.-Y."/>
            <person name="Lia J."/>
            <person name="Xua B."/>
            <person name="Chenc J."/>
            <person name="D'Auriad J.C."/>
            <person name="Huanga J.-P."/>
            <person name="Huanga S.-X."/>
        </authorList>
    </citation>
    <scope>NUCLEOTIDE SEQUENCE [LARGE SCALE GENOMIC DNA]</scope>
    <source>
        <strain evidence="3">cv. KIB-2019</strain>
    </source>
</reference>
<feature type="region of interest" description="Disordered" evidence="1">
    <location>
        <begin position="1"/>
        <end position="45"/>
    </location>
</feature>
<accession>A0A9Q1RCE4</accession>
<proteinExistence type="predicted"/>
<organism evidence="2 3">
    <name type="scientific">Anisodus acutangulus</name>
    <dbReference type="NCBI Taxonomy" id="402998"/>
    <lineage>
        <taxon>Eukaryota</taxon>
        <taxon>Viridiplantae</taxon>
        <taxon>Streptophyta</taxon>
        <taxon>Embryophyta</taxon>
        <taxon>Tracheophyta</taxon>
        <taxon>Spermatophyta</taxon>
        <taxon>Magnoliopsida</taxon>
        <taxon>eudicotyledons</taxon>
        <taxon>Gunneridae</taxon>
        <taxon>Pentapetalae</taxon>
        <taxon>asterids</taxon>
        <taxon>lamiids</taxon>
        <taxon>Solanales</taxon>
        <taxon>Solanaceae</taxon>
        <taxon>Solanoideae</taxon>
        <taxon>Hyoscyameae</taxon>
        <taxon>Anisodus</taxon>
    </lineage>
</organism>
<evidence type="ECO:0000313" key="2">
    <source>
        <dbReference type="EMBL" id="KAJ8550124.1"/>
    </source>
</evidence>
<dbReference type="EMBL" id="JAJAGQ010000011">
    <property type="protein sequence ID" value="KAJ8550124.1"/>
    <property type="molecule type" value="Genomic_DNA"/>
</dbReference>
<evidence type="ECO:0000313" key="3">
    <source>
        <dbReference type="Proteomes" id="UP001152561"/>
    </source>
</evidence>
<feature type="compositionally biased region" description="Basic residues" evidence="1">
    <location>
        <begin position="8"/>
        <end position="19"/>
    </location>
</feature>
<protein>
    <submittedName>
        <fullName evidence="2">Uncharacterized protein</fullName>
    </submittedName>
</protein>
<keyword evidence="3" id="KW-1185">Reference proteome</keyword>
<name>A0A9Q1RCE4_9SOLA</name>
<dbReference type="AlphaFoldDB" id="A0A9Q1RCE4"/>
<gene>
    <name evidence="2" type="ORF">K7X08_033831</name>
</gene>
<sequence length="252" mass="28378">MTPTNKSKGTKKKTSRKMKVLMDDVPLSEEGITTAPGDSELPEVDTTEEIVQKRKEEELALRFSEPGSKKLYLVGLEIKREGNLAWVIHEEKRMSWNGLKNECTGIIRKLKASRWDYFAKPTGLPRIDRIDRYMEPKQTVDYTRLEYVDQPVPTDASVPTSTSVLEILAPTTEAAPATSMATSSALVVGPDISAHGMRLIRLIEAKIMQLIDEFSAYVKEAIETALMPHKENLEVVREEQKSLRAHLQAIEL</sequence>
<dbReference type="Proteomes" id="UP001152561">
    <property type="component" value="Unassembled WGS sequence"/>
</dbReference>
<comment type="caution">
    <text evidence="2">The sequence shown here is derived from an EMBL/GenBank/DDBJ whole genome shotgun (WGS) entry which is preliminary data.</text>
</comment>
<evidence type="ECO:0000256" key="1">
    <source>
        <dbReference type="SAM" id="MobiDB-lite"/>
    </source>
</evidence>